<name>A0A699YZ78_HAELA</name>
<evidence type="ECO:0000313" key="2">
    <source>
        <dbReference type="Proteomes" id="UP000485058"/>
    </source>
</evidence>
<proteinExistence type="predicted"/>
<dbReference type="Proteomes" id="UP000485058">
    <property type="component" value="Unassembled WGS sequence"/>
</dbReference>
<gene>
    <name evidence="1" type="ORF">HaLaN_11150</name>
</gene>
<evidence type="ECO:0000313" key="1">
    <source>
        <dbReference type="EMBL" id="GFH15001.1"/>
    </source>
</evidence>
<keyword evidence="2" id="KW-1185">Reference proteome</keyword>
<protein>
    <submittedName>
        <fullName evidence="1">Uncharacterized protein</fullName>
    </submittedName>
</protein>
<sequence>MVLCDAGLACQALRAGPEEPATTPVMKAVLTQHFGGNWAEALVAAVNHEGICFASHVHIASFISQTSVAYAACLASSAGHPPSMSACPALELIHAIHLRLGAAAPRIAGTCRWCPYGAAPWPLRLVHAFAFFSKSSREVGRATAVPRAVPAQTLKQMTKTSASLAAVTAGNKNV</sequence>
<reference evidence="1 2" key="1">
    <citation type="submission" date="2020-02" db="EMBL/GenBank/DDBJ databases">
        <title>Draft genome sequence of Haematococcus lacustris strain NIES-144.</title>
        <authorList>
            <person name="Morimoto D."/>
            <person name="Nakagawa S."/>
            <person name="Yoshida T."/>
            <person name="Sawayama S."/>
        </authorList>
    </citation>
    <scope>NUCLEOTIDE SEQUENCE [LARGE SCALE GENOMIC DNA]</scope>
    <source>
        <strain evidence="1 2">NIES-144</strain>
    </source>
</reference>
<comment type="caution">
    <text evidence="1">The sequence shown here is derived from an EMBL/GenBank/DDBJ whole genome shotgun (WGS) entry which is preliminary data.</text>
</comment>
<accession>A0A699YZ78</accession>
<dbReference type="EMBL" id="BLLF01000793">
    <property type="protein sequence ID" value="GFH15001.1"/>
    <property type="molecule type" value="Genomic_DNA"/>
</dbReference>
<organism evidence="1 2">
    <name type="scientific">Haematococcus lacustris</name>
    <name type="common">Green alga</name>
    <name type="synonym">Haematococcus pluvialis</name>
    <dbReference type="NCBI Taxonomy" id="44745"/>
    <lineage>
        <taxon>Eukaryota</taxon>
        <taxon>Viridiplantae</taxon>
        <taxon>Chlorophyta</taxon>
        <taxon>core chlorophytes</taxon>
        <taxon>Chlorophyceae</taxon>
        <taxon>CS clade</taxon>
        <taxon>Chlamydomonadales</taxon>
        <taxon>Haematococcaceae</taxon>
        <taxon>Haematococcus</taxon>
    </lineage>
</organism>
<dbReference type="AlphaFoldDB" id="A0A699YZ78"/>